<evidence type="ECO:0000313" key="2">
    <source>
        <dbReference type="EMBL" id="KZV26967.1"/>
    </source>
</evidence>
<proteinExistence type="predicted"/>
<sequence length="111" mass="12809">MAQSTSERKVCLLMVLMRCLNGKREQSSNTVALDENNRAKLVMDKSARTEEDQLVEEKTGSIDLVKLDAYERDGRRNAKAGVCDHDNVDAYDDRRSHVVRYQMNRGRSFLW</sequence>
<keyword evidence="3" id="KW-1185">Reference proteome</keyword>
<accession>A0A2Z7B033</accession>
<evidence type="ECO:0000313" key="3">
    <source>
        <dbReference type="Proteomes" id="UP000250235"/>
    </source>
</evidence>
<dbReference type="EMBL" id="KV010734">
    <property type="protein sequence ID" value="KZV26966.1"/>
    <property type="molecule type" value="Genomic_DNA"/>
</dbReference>
<dbReference type="AlphaFoldDB" id="A0A2Z7B033"/>
<organism evidence="1 3">
    <name type="scientific">Dorcoceras hygrometricum</name>
    <dbReference type="NCBI Taxonomy" id="472368"/>
    <lineage>
        <taxon>Eukaryota</taxon>
        <taxon>Viridiplantae</taxon>
        <taxon>Streptophyta</taxon>
        <taxon>Embryophyta</taxon>
        <taxon>Tracheophyta</taxon>
        <taxon>Spermatophyta</taxon>
        <taxon>Magnoliopsida</taxon>
        <taxon>eudicotyledons</taxon>
        <taxon>Gunneridae</taxon>
        <taxon>Pentapetalae</taxon>
        <taxon>asterids</taxon>
        <taxon>lamiids</taxon>
        <taxon>Lamiales</taxon>
        <taxon>Gesneriaceae</taxon>
        <taxon>Didymocarpoideae</taxon>
        <taxon>Trichosporeae</taxon>
        <taxon>Loxocarpinae</taxon>
        <taxon>Dorcoceras</taxon>
    </lineage>
</organism>
<gene>
    <name evidence="1" type="ORF">F511_40189</name>
    <name evidence="2" type="ORF">F511_40190</name>
</gene>
<reference evidence="1" key="2">
    <citation type="submission" date="2016-02" db="EMBL/GenBank/DDBJ databases">
        <authorList>
            <person name="Alioto T."/>
            <person name="Alioto T."/>
        </authorList>
    </citation>
    <scope>NUCLEOTIDE SEQUENCE</scope>
</reference>
<reference evidence="1 3" key="1">
    <citation type="journal article" date="2015" name="Proc. Natl. Acad. Sci. U.S.A.">
        <title>The resurrection genome of Boea hygrometrica: A blueprint for survival of dehydration.</title>
        <authorList>
            <person name="Xiao L."/>
            <person name="Yang G."/>
            <person name="Zhang L."/>
            <person name="Yang X."/>
            <person name="Zhao S."/>
            <person name="Ji Z."/>
            <person name="Zhou Q."/>
            <person name="Hu M."/>
            <person name="Wang Y."/>
            <person name="Chen M."/>
            <person name="Xu Y."/>
            <person name="Jin H."/>
            <person name="Xiao X."/>
            <person name="Hu G."/>
            <person name="Bao F."/>
            <person name="Hu Y."/>
            <person name="Wan P."/>
            <person name="Li L."/>
            <person name="Deng X."/>
            <person name="Kuang T."/>
            <person name="Xiang C."/>
            <person name="Zhu J.K."/>
            <person name="Oliver M.J."/>
            <person name="He Y."/>
        </authorList>
    </citation>
    <scope>NUCLEOTIDE SEQUENCE [LARGE SCALE GENOMIC DNA]</scope>
    <source>
        <strain evidence="3">cv. XS01</strain>
    </source>
</reference>
<dbReference type="EMBL" id="KV010734">
    <property type="protein sequence ID" value="KZV26967.1"/>
    <property type="molecule type" value="Genomic_DNA"/>
</dbReference>
<name>A0A2Z7B033_9LAMI</name>
<protein>
    <submittedName>
        <fullName evidence="1">Transducin/WD-40 repeat-containing protein</fullName>
    </submittedName>
</protein>
<evidence type="ECO:0000313" key="1">
    <source>
        <dbReference type="EMBL" id="KZV26966.1"/>
    </source>
</evidence>
<dbReference type="Proteomes" id="UP000250235">
    <property type="component" value="Unassembled WGS sequence"/>
</dbReference>